<evidence type="ECO:0000256" key="10">
    <source>
        <dbReference type="SAM" id="Phobius"/>
    </source>
</evidence>
<dbReference type="RefSeq" id="WP_228234902.1">
    <property type="nucleotide sequence ID" value="NZ_JADDOL010000005.1"/>
</dbReference>
<evidence type="ECO:0000259" key="11">
    <source>
        <dbReference type="SMART" id="SM00014"/>
    </source>
</evidence>
<dbReference type="SUPFAM" id="SSF48317">
    <property type="entry name" value="Acid phosphatase/Vanadium-dependent haloperoxidase"/>
    <property type="match status" value="1"/>
</dbReference>
<keyword evidence="5" id="KW-0378">Hydrolase</keyword>
<comment type="subcellular location">
    <subcellularLocation>
        <location evidence="1">Cell membrane</location>
        <topology evidence="1">Multi-pass membrane protein</topology>
    </subcellularLocation>
</comment>
<dbReference type="InterPro" id="IPR000326">
    <property type="entry name" value="PAP2/HPO"/>
</dbReference>
<evidence type="ECO:0000256" key="3">
    <source>
        <dbReference type="ARBA" id="ARBA00022475"/>
    </source>
</evidence>
<evidence type="ECO:0000256" key="1">
    <source>
        <dbReference type="ARBA" id="ARBA00004651"/>
    </source>
</evidence>
<evidence type="ECO:0000256" key="7">
    <source>
        <dbReference type="ARBA" id="ARBA00023136"/>
    </source>
</evidence>
<evidence type="ECO:0000256" key="6">
    <source>
        <dbReference type="ARBA" id="ARBA00022989"/>
    </source>
</evidence>
<dbReference type="PANTHER" id="PTHR14969:SF62">
    <property type="entry name" value="DECAPRENYLPHOSPHORYL-5-PHOSPHORIBOSE PHOSPHATASE RV3807C-RELATED"/>
    <property type="match status" value="1"/>
</dbReference>
<dbReference type="EMBL" id="JAJGNA010000032">
    <property type="protein sequence ID" value="MCC4310263.1"/>
    <property type="molecule type" value="Genomic_DNA"/>
</dbReference>
<protein>
    <recommendedName>
        <fullName evidence="2">undecaprenyl-diphosphate phosphatase</fullName>
        <ecNumber evidence="2">3.6.1.27</ecNumber>
    </recommendedName>
    <alternativeName>
        <fullName evidence="8">Undecaprenyl pyrophosphate phosphatase</fullName>
    </alternativeName>
</protein>
<evidence type="ECO:0000256" key="5">
    <source>
        <dbReference type="ARBA" id="ARBA00022801"/>
    </source>
</evidence>
<keyword evidence="4 10" id="KW-0812">Transmembrane</keyword>
<organism evidence="12 13">
    <name type="scientific">Alloalcanivorax marinus</name>
    <dbReference type="NCBI Taxonomy" id="1177169"/>
    <lineage>
        <taxon>Bacteria</taxon>
        <taxon>Pseudomonadati</taxon>
        <taxon>Pseudomonadota</taxon>
        <taxon>Gammaproteobacteria</taxon>
        <taxon>Oceanospirillales</taxon>
        <taxon>Alcanivoracaceae</taxon>
        <taxon>Alloalcanivorax</taxon>
    </lineage>
</organism>
<feature type="transmembrane region" description="Helical" evidence="10">
    <location>
        <begin position="37"/>
        <end position="57"/>
    </location>
</feature>
<dbReference type="AlphaFoldDB" id="A0A9Q3YT52"/>
<accession>A0A9Q3YT52</accession>
<dbReference type="GO" id="GO:0005886">
    <property type="term" value="C:plasma membrane"/>
    <property type="evidence" value="ECO:0007669"/>
    <property type="project" value="UniProtKB-SubCell"/>
</dbReference>
<feature type="transmembrane region" description="Helical" evidence="10">
    <location>
        <begin position="159"/>
        <end position="177"/>
    </location>
</feature>
<dbReference type="InterPro" id="IPR036938">
    <property type="entry name" value="PAP2/HPO_sf"/>
</dbReference>
<keyword evidence="3" id="KW-1003">Cell membrane</keyword>
<proteinExistence type="predicted"/>
<gene>
    <name evidence="12" type="ORF">LL252_16960</name>
</gene>
<dbReference type="Gene3D" id="1.20.144.10">
    <property type="entry name" value="Phosphatidic acid phosphatase type 2/haloperoxidase"/>
    <property type="match status" value="1"/>
</dbReference>
<keyword evidence="6 10" id="KW-1133">Transmembrane helix</keyword>
<evidence type="ECO:0000256" key="9">
    <source>
        <dbReference type="ARBA" id="ARBA00047594"/>
    </source>
</evidence>
<dbReference type="EC" id="3.6.1.27" evidence="2"/>
<comment type="caution">
    <text evidence="12">The sequence shown here is derived from an EMBL/GenBank/DDBJ whole genome shotgun (WGS) entry which is preliminary data.</text>
</comment>
<evidence type="ECO:0000313" key="12">
    <source>
        <dbReference type="EMBL" id="MCC4310263.1"/>
    </source>
</evidence>
<dbReference type="Proteomes" id="UP001108027">
    <property type="component" value="Unassembled WGS sequence"/>
</dbReference>
<dbReference type="PANTHER" id="PTHR14969">
    <property type="entry name" value="SPHINGOSINE-1-PHOSPHATE PHOSPHOHYDROLASE"/>
    <property type="match status" value="1"/>
</dbReference>
<feature type="transmembrane region" description="Helical" evidence="10">
    <location>
        <begin position="118"/>
        <end position="147"/>
    </location>
</feature>
<dbReference type="SMART" id="SM00014">
    <property type="entry name" value="acidPPc"/>
    <property type="match status" value="1"/>
</dbReference>
<evidence type="ECO:0000256" key="4">
    <source>
        <dbReference type="ARBA" id="ARBA00022692"/>
    </source>
</evidence>
<comment type="catalytic activity">
    <reaction evidence="9">
        <text>di-trans,octa-cis-undecaprenyl diphosphate + H2O = di-trans,octa-cis-undecaprenyl phosphate + phosphate + H(+)</text>
        <dbReference type="Rhea" id="RHEA:28094"/>
        <dbReference type="ChEBI" id="CHEBI:15377"/>
        <dbReference type="ChEBI" id="CHEBI:15378"/>
        <dbReference type="ChEBI" id="CHEBI:43474"/>
        <dbReference type="ChEBI" id="CHEBI:58405"/>
        <dbReference type="ChEBI" id="CHEBI:60392"/>
        <dbReference type="EC" id="3.6.1.27"/>
    </reaction>
</comment>
<reference evidence="12" key="1">
    <citation type="submission" date="2021-10" db="EMBL/GenBank/DDBJ databases">
        <title>The diversity and Nitrogen Metabolism of Culturable Nitrate-Utilizing Bacteria Within the Oxygen Minimum Zone of the Changjiang (Yangtze River)Estuary.</title>
        <authorList>
            <person name="Zhang D."/>
            <person name="Zheng J."/>
            <person name="Liu S."/>
            <person name="He W."/>
        </authorList>
    </citation>
    <scope>NUCLEOTIDE SEQUENCE</scope>
    <source>
        <strain evidence="12">FXH-223</strain>
    </source>
</reference>
<name>A0A9Q3YT52_9GAMM</name>
<evidence type="ECO:0000256" key="8">
    <source>
        <dbReference type="ARBA" id="ARBA00032707"/>
    </source>
</evidence>
<sequence>MMIQRPSLQRMTAADARAMCWLLRQPRAAHRAQLARGISRLGDGPLYVFLALVIWLLDSTDGARFAQAAVIAYGLEVPAFMLLKHLIKRPRPADMDTTLCVFLKPADRFSFPSGHTAAAFVMATLMGVFYPVGASLMLAFATLVGLSRVLLGVHYPSDIAAGALLGAVCALAGVVLVG</sequence>
<feature type="domain" description="Phosphatidic acid phosphatase type 2/haloperoxidase" evidence="11">
    <location>
        <begin position="63"/>
        <end position="174"/>
    </location>
</feature>
<keyword evidence="7 10" id="KW-0472">Membrane</keyword>
<dbReference type="GO" id="GO:0050380">
    <property type="term" value="F:undecaprenyl-diphosphatase activity"/>
    <property type="evidence" value="ECO:0007669"/>
    <property type="project" value="UniProtKB-EC"/>
</dbReference>
<keyword evidence="13" id="KW-1185">Reference proteome</keyword>
<feature type="transmembrane region" description="Helical" evidence="10">
    <location>
        <begin position="63"/>
        <end position="83"/>
    </location>
</feature>
<dbReference type="Pfam" id="PF01569">
    <property type="entry name" value="PAP2"/>
    <property type="match status" value="1"/>
</dbReference>
<evidence type="ECO:0000256" key="2">
    <source>
        <dbReference type="ARBA" id="ARBA00012374"/>
    </source>
</evidence>
<evidence type="ECO:0000313" key="13">
    <source>
        <dbReference type="Proteomes" id="UP001108027"/>
    </source>
</evidence>